<proteinExistence type="predicted"/>
<evidence type="ECO:0000313" key="2">
    <source>
        <dbReference type="Proteomes" id="UP000031512"/>
    </source>
</evidence>
<evidence type="ECO:0000313" key="1">
    <source>
        <dbReference type="EMBL" id="EKX74188.1"/>
    </source>
</evidence>
<dbReference type="GeneID" id="15807636"/>
<reference evidence="1 2" key="1">
    <citation type="journal article" date="2012" name="BMC Genomics">
        <title>Comparative genomic analysis and phylogenetic position of Theileria equi.</title>
        <authorList>
            <person name="Kappmeyer L.S."/>
            <person name="Thiagarajan M."/>
            <person name="Herndon D.R."/>
            <person name="Ramsay J.D."/>
            <person name="Caler E."/>
            <person name="Djikeng A."/>
            <person name="Gillespie J.J."/>
            <person name="Lau A.O."/>
            <person name="Roalson E.H."/>
            <person name="Silva J.C."/>
            <person name="Silva M.G."/>
            <person name="Suarez C.E."/>
            <person name="Ueti M.W."/>
            <person name="Nene V.M."/>
            <person name="Mealey R.H."/>
            <person name="Knowles D.P."/>
            <person name="Brayton K.A."/>
        </authorList>
    </citation>
    <scope>NUCLEOTIDE SEQUENCE [LARGE SCALE GENOMIC DNA]</scope>
    <source>
        <strain evidence="1 2">WA</strain>
    </source>
</reference>
<organism evidence="1 2">
    <name type="scientific">Theileria equi strain WA</name>
    <dbReference type="NCBI Taxonomy" id="1537102"/>
    <lineage>
        <taxon>Eukaryota</taxon>
        <taxon>Sar</taxon>
        <taxon>Alveolata</taxon>
        <taxon>Apicomplexa</taxon>
        <taxon>Aconoidasida</taxon>
        <taxon>Piroplasmida</taxon>
        <taxon>Theileriidae</taxon>
        <taxon>Theileria</taxon>
    </lineage>
</organism>
<gene>
    <name evidence="1" type="ORF">BEWA_042260</name>
</gene>
<accession>L1LGA9</accession>
<evidence type="ECO:0008006" key="3">
    <source>
        <dbReference type="Google" id="ProtNLM"/>
    </source>
</evidence>
<dbReference type="VEuPathDB" id="PiroplasmaDB:BEWA_042260"/>
<dbReference type="KEGG" id="beq:BEWA_042260"/>
<dbReference type="RefSeq" id="XP_004833640.1">
    <property type="nucleotide sequence ID" value="XM_004833583.1"/>
</dbReference>
<protein>
    <recommendedName>
        <fullName evidence="3">C3H1-type domain-containing protein</fullName>
    </recommendedName>
</protein>
<sequence>MIISKVKLQNTFLTVHSPEADKDDECQLYKSLSMPPAKEKLHECYIYNIPSFTNQNGCKLSLTTSDRSTADGCSMKQCSAGSPSEDANNDSALNPEQFIPVDENGNLTSIGSIHHNTGNCKPCAFHRHRTKVCENGTRCAFCHFEHAKKRSKSSKNNNNYRC</sequence>
<dbReference type="eggNOG" id="ENOG502TN74">
    <property type="taxonomic scope" value="Eukaryota"/>
</dbReference>
<dbReference type="Proteomes" id="UP000031512">
    <property type="component" value="Unassembled WGS sequence"/>
</dbReference>
<name>L1LGA9_THEEQ</name>
<dbReference type="EMBL" id="ACOU01000002">
    <property type="protein sequence ID" value="EKX74188.1"/>
    <property type="molecule type" value="Genomic_DNA"/>
</dbReference>
<keyword evidence="2" id="KW-1185">Reference proteome</keyword>
<dbReference type="AlphaFoldDB" id="L1LGA9"/>
<comment type="caution">
    <text evidence="1">The sequence shown here is derived from an EMBL/GenBank/DDBJ whole genome shotgun (WGS) entry which is preliminary data.</text>
</comment>
<dbReference type="OrthoDB" id="359706at2759"/>